<evidence type="ECO:0000313" key="7">
    <source>
        <dbReference type="EMBL" id="CAF0735797.1"/>
    </source>
</evidence>
<dbReference type="EMBL" id="CAJNOL010000008">
    <property type="protein sequence ID" value="CAF0735797.1"/>
    <property type="molecule type" value="Genomic_DNA"/>
</dbReference>
<feature type="transmembrane region" description="Helical" evidence="5">
    <location>
        <begin position="180"/>
        <end position="201"/>
    </location>
</feature>
<keyword evidence="3 5" id="KW-1133">Transmembrane helix</keyword>
<dbReference type="Gene3D" id="1.20.1070.10">
    <property type="entry name" value="Rhodopsin 7-helix transmembrane proteins"/>
    <property type="match status" value="1"/>
</dbReference>
<feature type="transmembrane region" description="Helical" evidence="5">
    <location>
        <begin position="133"/>
        <end position="160"/>
    </location>
</feature>
<comment type="caution">
    <text evidence="7">The sequence shown here is derived from an EMBL/GenBank/DDBJ whole genome shotgun (WGS) entry which is preliminary data.</text>
</comment>
<evidence type="ECO:0000256" key="1">
    <source>
        <dbReference type="ARBA" id="ARBA00004370"/>
    </source>
</evidence>
<accession>A0A813N7D0</accession>
<reference evidence="7" key="1">
    <citation type="submission" date="2021-02" db="EMBL/GenBank/DDBJ databases">
        <authorList>
            <person name="Nowell W R."/>
        </authorList>
    </citation>
    <scope>NUCLEOTIDE SEQUENCE</scope>
</reference>
<evidence type="ECO:0000256" key="4">
    <source>
        <dbReference type="ARBA" id="ARBA00023136"/>
    </source>
</evidence>
<feature type="transmembrane region" description="Helical" evidence="5">
    <location>
        <begin position="91"/>
        <end position="112"/>
    </location>
</feature>
<evidence type="ECO:0000256" key="2">
    <source>
        <dbReference type="ARBA" id="ARBA00022692"/>
    </source>
</evidence>
<name>A0A813N7D0_9BILA</name>
<dbReference type="GO" id="GO:0016020">
    <property type="term" value="C:membrane"/>
    <property type="evidence" value="ECO:0007669"/>
    <property type="project" value="UniProtKB-SubCell"/>
</dbReference>
<protein>
    <recommendedName>
        <fullName evidence="6">G-protein coupled receptors family 1 profile domain-containing protein</fullName>
    </recommendedName>
</protein>
<dbReference type="Pfam" id="PF00001">
    <property type="entry name" value="7tm_1"/>
    <property type="match status" value="1"/>
</dbReference>
<evidence type="ECO:0000313" key="8">
    <source>
        <dbReference type="Proteomes" id="UP000663870"/>
    </source>
</evidence>
<evidence type="ECO:0000256" key="5">
    <source>
        <dbReference type="SAM" id="Phobius"/>
    </source>
</evidence>
<keyword evidence="4 5" id="KW-0472">Membrane</keyword>
<dbReference type="PROSITE" id="PS50262">
    <property type="entry name" value="G_PROTEIN_RECEP_F1_2"/>
    <property type="match status" value="1"/>
</dbReference>
<proteinExistence type="predicted"/>
<dbReference type="Proteomes" id="UP000663870">
    <property type="component" value="Unassembled WGS sequence"/>
</dbReference>
<dbReference type="InterPro" id="IPR000276">
    <property type="entry name" value="GPCR_Rhodpsn"/>
</dbReference>
<comment type="subcellular location">
    <subcellularLocation>
        <location evidence="1">Membrane</location>
    </subcellularLocation>
</comment>
<dbReference type="AlphaFoldDB" id="A0A813N7D0"/>
<feature type="domain" description="G-protein coupled receptors family 1 profile" evidence="6">
    <location>
        <begin position="32"/>
        <end position="293"/>
    </location>
</feature>
<keyword evidence="2 5" id="KW-0812">Transmembrane</keyword>
<dbReference type="PANTHER" id="PTHR46641:SF8">
    <property type="entry name" value="G-PROTEIN COUPLED RECEPTORS FAMILY 1 PROFILE DOMAIN-CONTAINING PROTEIN"/>
    <property type="match status" value="1"/>
</dbReference>
<dbReference type="InterPro" id="IPR052954">
    <property type="entry name" value="GPCR-Ligand_Int"/>
</dbReference>
<organism evidence="7 8">
    <name type="scientific">Rotaria sordida</name>
    <dbReference type="NCBI Taxonomy" id="392033"/>
    <lineage>
        <taxon>Eukaryota</taxon>
        <taxon>Metazoa</taxon>
        <taxon>Spiralia</taxon>
        <taxon>Gnathifera</taxon>
        <taxon>Rotifera</taxon>
        <taxon>Eurotatoria</taxon>
        <taxon>Bdelloidea</taxon>
        <taxon>Philodinida</taxon>
        <taxon>Philodinidae</taxon>
        <taxon>Rotaria</taxon>
    </lineage>
</organism>
<feature type="transmembrane region" description="Helical" evidence="5">
    <location>
        <begin position="20"/>
        <end position="39"/>
    </location>
</feature>
<evidence type="ECO:0000256" key="3">
    <source>
        <dbReference type="ARBA" id="ARBA00022989"/>
    </source>
</evidence>
<dbReference type="GO" id="GO:0004930">
    <property type="term" value="F:G protein-coupled receptor activity"/>
    <property type="evidence" value="ECO:0007669"/>
    <property type="project" value="InterPro"/>
</dbReference>
<dbReference type="PRINTS" id="PR00237">
    <property type="entry name" value="GPCRRHODOPSN"/>
</dbReference>
<feature type="transmembrane region" description="Helical" evidence="5">
    <location>
        <begin position="230"/>
        <end position="253"/>
    </location>
</feature>
<keyword evidence="8" id="KW-1185">Reference proteome</keyword>
<feature type="transmembrane region" description="Helical" evidence="5">
    <location>
        <begin position="273"/>
        <end position="295"/>
    </location>
</feature>
<dbReference type="InterPro" id="IPR017452">
    <property type="entry name" value="GPCR_Rhodpsn_7TM"/>
</dbReference>
<dbReference type="PANTHER" id="PTHR46641">
    <property type="entry name" value="FMRFAMIDE RECEPTOR-RELATED"/>
    <property type="match status" value="1"/>
</dbReference>
<feature type="transmembrane region" description="Helical" evidence="5">
    <location>
        <begin position="51"/>
        <end position="71"/>
    </location>
</feature>
<gene>
    <name evidence="7" type="ORF">JXQ802_LOCUS819</name>
</gene>
<dbReference type="SUPFAM" id="SSF81321">
    <property type="entry name" value="Family A G protein-coupled receptor-like"/>
    <property type="match status" value="1"/>
</dbReference>
<sequence>MDDNASFRLATVDVSAINRYGILFLFIIGTLGNLLNVYVFSRPRLRHNTCVLCLLLSSFLNFLVLIFGAFIRCLIGFNIDLTYNSSIFCKIHLYMIYVSQSVSLWLIVLACSDRYLSSSLNIVHRQWINRQKTSIIISCILILTSLSYIEVFYCFEASLITKSICSAKSQLCSYIDTANFLILNSFLPPSLMLGFGAAMLINIKQSHKRIEDTQSYPRPIHRINRRDKQLISMLLLEVVLIVISMVPITIIKFYLTATSLRRKSQQQINNEYFAYQILITVSYINSSGMFFIYTLRGKLFRIELIRLFDRLLCCYQQNQLRQQIPHMAWIYPIEHF</sequence>
<evidence type="ECO:0000259" key="6">
    <source>
        <dbReference type="PROSITE" id="PS50262"/>
    </source>
</evidence>